<evidence type="ECO:0000259" key="1">
    <source>
        <dbReference type="Pfam" id="PF25425"/>
    </source>
</evidence>
<dbReference type="RefSeq" id="WP_190997033.1">
    <property type="nucleotide sequence ID" value="NZ_JACXSI010000007.1"/>
</dbReference>
<dbReference type="Pfam" id="PF25425">
    <property type="entry name" value="YfjL_N"/>
    <property type="match status" value="1"/>
</dbReference>
<dbReference type="InterPro" id="IPR057359">
    <property type="entry name" value="YfjL_N"/>
</dbReference>
<gene>
    <name evidence="2" type="ORF">IEO70_03830</name>
</gene>
<organism evidence="2 3">
    <name type="scientific">Peribacillus faecalis</name>
    <dbReference type="NCBI Taxonomy" id="2772559"/>
    <lineage>
        <taxon>Bacteria</taxon>
        <taxon>Bacillati</taxon>
        <taxon>Bacillota</taxon>
        <taxon>Bacilli</taxon>
        <taxon>Bacillales</taxon>
        <taxon>Bacillaceae</taxon>
        <taxon>Peribacillus</taxon>
    </lineage>
</organism>
<keyword evidence="3" id="KW-1185">Reference proteome</keyword>
<accession>A0A927CWZ0</accession>
<sequence>MKKKLIRGSLLAVLITICLFLFISFYGNPTKKSAVSRELLHHLEEKYDEKFILVESSYNWKMGTYGGVYQPEQNKDIQFTAEKYQTDIIADYYPEEVWLYEIEQELIPTAKEIFADYDQVQASTVWGIGDDEVMDGHIPSYKDITNRDALQIVMRKKAYYTAIDKEEVEQRIFALVQFLKEKSNTVGIMVAFDDPDEKASLDDKDGFYNIAGKDLPDISNVSDIRKYLIEL</sequence>
<feature type="domain" description="YfjL-like N-terminal" evidence="1">
    <location>
        <begin position="2"/>
        <end position="80"/>
    </location>
</feature>
<dbReference type="Proteomes" id="UP000602076">
    <property type="component" value="Unassembled WGS sequence"/>
</dbReference>
<reference evidence="2" key="1">
    <citation type="submission" date="2020-09" db="EMBL/GenBank/DDBJ databases">
        <title>Bacillus faecalis sp. nov., a moderately halophilic bacterium isolated from cow faeces.</title>
        <authorList>
            <person name="Jiang L."/>
            <person name="Lee J."/>
        </authorList>
    </citation>
    <scope>NUCLEOTIDE SEQUENCE</scope>
    <source>
        <strain evidence="2">AGMB 02131</strain>
    </source>
</reference>
<comment type="caution">
    <text evidence="2">The sequence shown here is derived from an EMBL/GenBank/DDBJ whole genome shotgun (WGS) entry which is preliminary data.</text>
</comment>
<evidence type="ECO:0000313" key="2">
    <source>
        <dbReference type="EMBL" id="MBD3107485.1"/>
    </source>
</evidence>
<dbReference type="AlphaFoldDB" id="A0A927CWZ0"/>
<dbReference type="EMBL" id="JACXSI010000007">
    <property type="protein sequence ID" value="MBD3107485.1"/>
    <property type="molecule type" value="Genomic_DNA"/>
</dbReference>
<proteinExistence type="predicted"/>
<name>A0A927CWZ0_9BACI</name>
<evidence type="ECO:0000313" key="3">
    <source>
        <dbReference type="Proteomes" id="UP000602076"/>
    </source>
</evidence>
<protein>
    <recommendedName>
        <fullName evidence="1">YfjL-like N-terminal domain-containing protein</fullName>
    </recommendedName>
</protein>